<gene>
    <name evidence="1" type="ORF">MKS88_002197</name>
</gene>
<keyword evidence="2" id="KW-1185">Reference proteome</keyword>
<comment type="caution">
    <text evidence="1">The sequence shown here is derived from an EMBL/GenBank/DDBJ whole genome shotgun (WGS) entry which is preliminary data.</text>
</comment>
<evidence type="ECO:0000313" key="2">
    <source>
        <dbReference type="Proteomes" id="UP001056978"/>
    </source>
</evidence>
<proteinExistence type="predicted"/>
<sequence length="151" mass="17489">MDSNVISTREYVLNIGLTNKKEVYNNEEGVKKMLKQSNGISPRNTRNHKKDLKNKSCIFETKKYSGNLILLSFSLSWVDLTSYHSYLKNNVSSFFKYTVGSGNDANVYYIATFFDFLIYGVLLSILGISIISGIIYYRKKVKKYEVKFRKM</sequence>
<dbReference type="EMBL" id="CM043775">
    <property type="protein sequence ID" value="KAI4839640.1"/>
    <property type="molecule type" value="Genomic_DNA"/>
</dbReference>
<protein>
    <submittedName>
        <fullName evidence="1">Uncharacterized protein</fullName>
    </submittedName>
</protein>
<name>A0ACB9YDQ7_PLABR</name>
<dbReference type="Proteomes" id="UP001056978">
    <property type="component" value="Chromosome 7"/>
</dbReference>
<reference evidence="1" key="1">
    <citation type="submission" date="2022-06" db="EMBL/GenBank/DDBJ databases">
        <title>The First Complete Genome of the Simian Malaria Parasite Plasmodium brasilianum.</title>
        <authorList>
            <person name="Bajic M."/>
            <person name="Ravishankar S."/>
        </authorList>
    </citation>
    <scope>NUCLEOTIDE SEQUENCE</scope>
    <source>
        <strain evidence="1">Bolivian I</strain>
    </source>
</reference>
<evidence type="ECO:0000313" key="1">
    <source>
        <dbReference type="EMBL" id="KAI4839640.1"/>
    </source>
</evidence>
<accession>A0ACB9YDQ7</accession>
<organism evidence="1 2">
    <name type="scientific">Plasmodium brasilianum</name>
    <dbReference type="NCBI Taxonomy" id="5824"/>
    <lineage>
        <taxon>Eukaryota</taxon>
        <taxon>Sar</taxon>
        <taxon>Alveolata</taxon>
        <taxon>Apicomplexa</taxon>
        <taxon>Aconoidasida</taxon>
        <taxon>Haemosporida</taxon>
        <taxon>Plasmodiidae</taxon>
        <taxon>Plasmodium</taxon>
        <taxon>Plasmodium (Plasmodium)</taxon>
    </lineage>
</organism>